<evidence type="ECO:0000313" key="3">
    <source>
        <dbReference type="EMBL" id="PIK61149.1"/>
    </source>
</evidence>
<dbReference type="OrthoDB" id="287623at2759"/>
<name>A0A2G8LLM1_STIJA</name>
<reference evidence="3 4" key="1">
    <citation type="journal article" date="2017" name="PLoS Biol.">
        <title>The sea cucumber genome provides insights into morphological evolution and visceral regeneration.</title>
        <authorList>
            <person name="Zhang X."/>
            <person name="Sun L."/>
            <person name="Yuan J."/>
            <person name="Sun Y."/>
            <person name="Gao Y."/>
            <person name="Zhang L."/>
            <person name="Li S."/>
            <person name="Dai H."/>
            <person name="Hamel J.F."/>
            <person name="Liu C."/>
            <person name="Yu Y."/>
            <person name="Liu S."/>
            <person name="Lin W."/>
            <person name="Guo K."/>
            <person name="Jin S."/>
            <person name="Xu P."/>
            <person name="Storey K.B."/>
            <person name="Huan P."/>
            <person name="Zhang T."/>
            <person name="Zhou Y."/>
            <person name="Zhang J."/>
            <person name="Lin C."/>
            <person name="Li X."/>
            <person name="Xing L."/>
            <person name="Huo D."/>
            <person name="Sun M."/>
            <person name="Wang L."/>
            <person name="Mercier A."/>
            <person name="Li F."/>
            <person name="Yang H."/>
            <person name="Xiang J."/>
        </authorList>
    </citation>
    <scope>NUCLEOTIDE SEQUENCE [LARGE SCALE GENOMIC DNA]</scope>
    <source>
        <strain evidence="3">Shaxun</strain>
        <tissue evidence="3">Muscle</tissue>
    </source>
</reference>
<accession>A0A2G8LLM1</accession>
<dbReference type="AlphaFoldDB" id="A0A2G8LLM1"/>
<organism evidence="3 4">
    <name type="scientific">Stichopus japonicus</name>
    <name type="common">Sea cucumber</name>
    <dbReference type="NCBI Taxonomy" id="307972"/>
    <lineage>
        <taxon>Eukaryota</taxon>
        <taxon>Metazoa</taxon>
        <taxon>Echinodermata</taxon>
        <taxon>Eleutherozoa</taxon>
        <taxon>Echinozoa</taxon>
        <taxon>Holothuroidea</taxon>
        <taxon>Aspidochirotacea</taxon>
        <taxon>Aspidochirotida</taxon>
        <taxon>Stichopodidae</taxon>
        <taxon>Apostichopus</taxon>
    </lineage>
</organism>
<evidence type="ECO:0000313" key="4">
    <source>
        <dbReference type="Proteomes" id="UP000230750"/>
    </source>
</evidence>
<proteinExistence type="predicted"/>
<evidence type="ECO:0000256" key="2">
    <source>
        <dbReference type="SAM" id="MobiDB-lite"/>
    </source>
</evidence>
<dbReference type="Proteomes" id="UP000230750">
    <property type="component" value="Unassembled WGS sequence"/>
</dbReference>
<protein>
    <submittedName>
        <fullName evidence="3">Putative coiled-coil domain-containing protein</fullName>
    </submittedName>
</protein>
<feature type="compositionally biased region" description="Polar residues" evidence="2">
    <location>
        <begin position="12"/>
        <end position="23"/>
    </location>
</feature>
<keyword evidence="4" id="KW-1185">Reference proteome</keyword>
<dbReference type="PANTHER" id="PTHR37476:SF1">
    <property type="entry name" value="COILED-COIL DOMAIN-CONTAINING PROTEIN 171"/>
    <property type="match status" value="1"/>
</dbReference>
<feature type="coiled-coil region" evidence="1">
    <location>
        <begin position="217"/>
        <end position="283"/>
    </location>
</feature>
<dbReference type="PANTHER" id="PTHR37476">
    <property type="entry name" value="COILED-COIL DOMAIN-CONTAINING PROTEIN 171"/>
    <property type="match status" value="1"/>
</dbReference>
<feature type="coiled-coil region" evidence="1">
    <location>
        <begin position="81"/>
        <end position="112"/>
    </location>
</feature>
<feature type="region of interest" description="Disordered" evidence="2">
    <location>
        <begin position="1"/>
        <end position="24"/>
    </location>
</feature>
<dbReference type="EMBL" id="MRZV01000040">
    <property type="protein sequence ID" value="PIK61149.1"/>
    <property type="molecule type" value="Genomic_DNA"/>
</dbReference>
<keyword evidence="1" id="KW-0175">Coiled coil</keyword>
<dbReference type="STRING" id="307972.A0A2G8LLM1"/>
<comment type="caution">
    <text evidence="3">The sequence shown here is derived from an EMBL/GenBank/DDBJ whole genome shotgun (WGS) entry which is preliminary data.</text>
</comment>
<sequence length="358" mass="40428">MASEFLQEYRSRSISPSPKQSIVFNRDSDAGLGHLTELRQRINGLEEQRLQLTTTHNEQITNLEGDVALWRAQAERGEASKQKLEYELAVLKKALAREKESARSKEHEMKKNLQQHEGCLDEDKDIGENTEAERAAHLETKFNSELIQLRVRDLQGALEVEKAAHSELILKSESMSKQIRCLFFTMNETSKIAISNAYSTGGGGDLETLYSKEKLSASDLKSQLERVQSECTSVRSRLSAEVEGKHVMVTDMSEQLQIHQESFAELKEELKKAKKRQAYLEENHGGCMKELELLIDNVQQMNQPIGKRGRGKQRDGPSPSEVLETLRQLTTDFQKRLNLASKEGKGTVASLAEVLFPD</sequence>
<evidence type="ECO:0000256" key="1">
    <source>
        <dbReference type="SAM" id="Coils"/>
    </source>
</evidence>
<gene>
    <name evidence="3" type="ORF">BSL78_01974</name>
</gene>